<evidence type="ECO:0000313" key="3">
    <source>
        <dbReference type="Proteomes" id="UP000075884"/>
    </source>
</evidence>
<organism evidence="2 3">
    <name type="scientific">Anopheles dirus</name>
    <dbReference type="NCBI Taxonomy" id="7168"/>
    <lineage>
        <taxon>Eukaryota</taxon>
        <taxon>Metazoa</taxon>
        <taxon>Ecdysozoa</taxon>
        <taxon>Arthropoda</taxon>
        <taxon>Hexapoda</taxon>
        <taxon>Insecta</taxon>
        <taxon>Pterygota</taxon>
        <taxon>Neoptera</taxon>
        <taxon>Endopterygota</taxon>
        <taxon>Diptera</taxon>
        <taxon>Nematocera</taxon>
        <taxon>Culicoidea</taxon>
        <taxon>Culicidae</taxon>
        <taxon>Anophelinae</taxon>
        <taxon>Anopheles</taxon>
    </lineage>
</organism>
<reference evidence="3" key="1">
    <citation type="submission" date="2013-03" db="EMBL/GenBank/DDBJ databases">
        <title>The Genome Sequence of Anopheles dirus WRAIR2.</title>
        <authorList>
            <consortium name="The Broad Institute Genomics Platform"/>
            <person name="Neafsey D.E."/>
            <person name="Walton C."/>
            <person name="Walker B."/>
            <person name="Young S.K."/>
            <person name="Zeng Q."/>
            <person name="Gargeya S."/>
            <person name="Fitzgerald M."/>
            <person name="Haas B."/>
            <person name="Abouelleil A."/>
            <person name="Allen A.W."/>
            <person name="Alvarado L."/>
            <person name="Arachchi H.M."/>
            <person name="Berlin A.M."/>
            <person name="Chapman S.B."/>
            <person name="Gainer-Dewar J."/>
            <person name="Goldberg J."/>
            <person name="Griggs A."/>
            <person name="Gujja S."/>
            <person name="Hansen M."/>
            <person name="Howarth C."/>
            <person name="Imamovic A."/>
            <person name="Ireland A."/>
            <person name="Larimer J."/>
            <person name="McCowan C."/>
            <person name="Murphy C."/>
            <person name="Pearson M."/>
            <person name="Poon T.W."/>
            <person name="Priest M."/>
            <person name="Roberts A."/>
            <person name="Saif S."/>
            <person name="Shea T."/>
            <person name="Sisk P."/>
            <person name="Sykes S."/>
            <person name="Wortman J."/>
            <person name="Nusbaum C."/>
            <person name="Birren B."/>
        </authorList>
    </citation>
    <scope>NUCLEOTIDE SEQUENCE [LARGE SCALE GENOMIC DNA]</scope>
    <source>
        <strain evidence="3">WRAIR2</strain>
    </source>
</reference>
<reference evidence="2" key="2">
    <citation type="submission" date="2020-05" db="UniProtKB">
        <authorList>
            <consortium name="EnsemblMetazoa"/>
        </authorList>
    </citation>
    <scope>IDENTIFICATION</scope>
    <source>
        <strain evidence="2">WRAIR2</strain>
    </source>
</reference>
<keyword evidence="3" id="KW-1185">Reference proteome</keyword>
<feature type="compositionally biased region" description="Basic and acidic residues" evidence="1">
    <location>
        <begin position="58"/>
        <end position="67"/>
    </location>
</feature>
<dbReference type="VEuPathDB" id="VectorBase:ADIR011398"/>
<protein>
    <submittedName>
        <fullName evidence="2">Uncharacterized protein</fullName>
    </submittedName>
</protein>
<feature type="region of interest" description="Disordered" evidence="1">
    <location>
        <begin position="44"/>
        <end position="67"/>
    </location>
</feature>
<sequence>MDHGIGIFEIAGINRTGLVPMVLVDVLGQEAGCGSYERCRGGRVYGGKTSELQQPDLPGRRIEPKEE</sequence>
<name>A0A182NUP8_9DIPT</name>
<dbReference type="Proteomes" id="UP000075884">
    <property type="component" value="Unassembled WGS sequence"/>
</dbReference>
<dbReference type="AlphaFoldDB" id="A0A182NUP8"/>
<proteinExistence type="predicted"/>
<accession>A0A182NUP8</accession>
<dbReference type="EnsemblMetazoa" id="ADIR011398-RA">
    <property type="protein sequence ID" value="ADIR011398-PA"/>
    <property type="gene ID" value="ADIR011398"/>
</dbReference>
<evidence type="ECO:0000313" key="2">
    <source>
        <dbReference type="EnsemblMetazoa" id="ADIR011398-PA"/>
    </source>
</evidence>
<evidence type="ECO:0000256" key="1">
    <source>
        <dbReference type="SAM" id="MobiDB-lite"/>
    </source>
</evidence>